<keyword evidence="2 6" id="KW-0479">Metal-binding</keyword>
<dbReference type="InterPro" id="IPR045090">
    <property type="entry name" value="Pept_M3A_M3B"/>
</dbReference>
<dbReference type="PANTHER" id="PTHR11804">
    <property type="entry name" value="PROTEASE M3 THIMET OLIGOPEPTIDASE-RELATED"/>
    <property type="match status" value="1"/>
</dbReference>
<evidence type="ECO:0000256" key="3">
    <source>
        <dbReference type="ARBA" id="ARBA00022801"/>
    </source>
</evidence>
<evidence type="ECO:0000256" key="1">
    <source>
        <dbReference type="ARBA" id="ARBA00022670"/>
    </source>
</evidence>
<dbReference type="GO" id="GO:0004222">
    <property type="term" value="F:metalloendopeptidase activity"/>
    <property type="evidence" value="ECO:0007669"/>
    <property type="project" value="InterPro"/>
</dbReference>
<reference evidence="9" key="1">
    <citation type="journal article" date="2021" name="Sci. Rep.">
        <title>Diploid genomic architecture of Nitzschia inconspicua, an elite biomass production diatom.</title>
        <authorList>
            <person name="Oliver A."/>
            <person name="Podell S."/>
            <person name="Pinowska A."/>
            <person name="Traller J.C."/>
            <person name="Smith S.R."/>
            <person name="McClure R."/>
            <person name="Beliaev A."/>
            <person name="Bohutskyi P."/>
            <person name="Hill E.A."/>
            <person name="Rabines A."/>
            <person name="Zheng H."/>
            <person name="Allen L.Z."/>
            <person name="Kuo A."/>
            <person name="Grigoriev I.V."/>
            <person name="Allen A.E."/>
            <person name="Hazlebeck D."/>
            <person name="Allen E.E."/>
        </authorList>
    </citation>
    <scope>NUCLEOTIDE SEQUENCE</scope>
    <source>
        <strain evidence="9">Hildebrandi</strain>
    </source>
</reference>
<dbReference type="InterPro" id="IPR001567">
    <property type="entry name" value="Pept_M3A_M3B_dom"/>
</dbReference>
<comment type="similarity">
    <text evidence="6">Belongs to the peptidase M3 family.</text>
</comment>
<keyword evidence="4 6" id="KW-0862">Zinc</keyword>
<comment type="cofactor">
    <cofactor evidence="6">
        <name>Zn(2+)</name>
        <dbReference type="ChEBI" id="CHEBI:29105"/>
    </cofactor>
    <text evidence="6">Binds 1 zinc ion.</text>
</comment>
<organism evidence="9 10">
    <name type="scientific">Nitzschia inconspicua</name>
    <dbReference type="NCBI Taxonomy" id="303405"/>
    <lineage>
        <taxon>Eukaryota</taxon>
        <taxon>Sar</taxon>
        <taxon>Stramenopiles</taxon>
        <taxon>Ochrophyta</taxon>
        <taxon>Bacillariophyta</taxon>
        <taxon>Bacillariophyceae</taxon>
        <taxon>Bacillariophycidae</taxon>
        <taxon>Bacillariales</taxon>
        <taxon>Bacillariaceae</taxon>
        <taxon>Nitzschia</taxon>
    </lineage>
</organism>
<gene>
    <name evidence="9" type="ORF">IV203_024123</name>
</gene>
<evidence type="ECO:0000313" key="10">
    <source>
        <dbReference type="Proteomes" id="UP000693970"/>
    </source>
</evidence>
<comment type="caution">
    <text evidence="9">The sequence shown here is derived from an EMBL/GenBank/DDBJ whole genome shotgun (WGS) entry which is preliminary data.</text>
</comment>
<dbReference type="GO" id="GO:0006508">
    <property type="term" value="P:proteolysis"/>
    <property type="evidence" value="ECO:0007669"/>
    <property type="project" value="UniProtKB-KW"/>
</dbReference>
<evidence type="ECO:0000256" key="5">
    <source>
        <dbReference type="ARBA" id="ARBA00023049"/>
    </source>
</evidence>
<evidence type="ECO:0000256" key="2">
    <source>
        <dbReference type="ARBA" id="ARBA00022723"/>
    </source>
</evidence>
<keyword evidence="10" id="KW-1185">Reference proteome</keyword>
<dbReference type="PANTHER" id="PTHR11804:SF83">
    <property type="entry name" value="LD37516P"/>
    <property type="match status" value="1"/>
</dbReference>
<feature type="region of interest" description="Disordered" evidence="7">
    <location>
        <begin position="79"/>
        <end position="103"/>
    </location>
</feature>
<keyword evidence="1 6" id="KW-0645">Protease</keyword>
<evidence type="ECO:0000313" key="9">
    <source>
        <dbReference type="EMBL" id="KAG7340580.1"/>
    </source>
</evidence>
<protein>
    <submittedName>
        <fullName evidence="9">Peptidase M3 family protein</fullName>
    </submittedName>
</protein>
<reference evidence="9" key="2">
    <citation type="submission" date="2021-04" db="EMBL/GenBank/DDBJ databases">
        <authorList>
            <person name="Podell S."/>
        </authorList>
    </citation>
    <scope>NUCLEOTIDE SEQUENCE</scope>
    <source>
        <strain evidence="9">Hildebrandi</strain>
    </source>
</reference>
<proteinExistence type="inferred from homology"/>
<dbReference type="EMBL" id="JAGRRH010000027">
    <property type="protein sequence ID" value="KAG7340580.1"/>
    <property type="molecule type" value="Genomic_DNA"/>
</dbReference>
<dbReference type="Proteomes" id="UP000693970">
    <property type="component" value="Unassembled WGS sequence"/>
</dbReference>
<dbReference type="Pfam" id="PF01432">
    <property type="entry name" value="Peptidase_M3"/>
    <property type="match status" value="1"/>
</dbReference>
<accession>A0A9K3KBE1</accession>
<sequence length="738" mass="83408">MKRAAARMAATAASRRLTISYYYTSQSAGRFPTHPQPNIQHAASKRHLATASILSNGVTSMTSFLKDVVRTGSLNPPNPILQSLDFPKDADPNDPTGSSSLTSLPKFSHVSPYHLEKAAKRILQNFNIQLAELEVHLTNTGEETFSSSWLLSEMDRLQAPLTQIREISTLYTILAANPDQIQAWKEVTTSPFVKQVIAMAGHSSPLYQSTIVYQALTKSVEDSSHPCFVPFYKQGLHLTDANTEEKEQLPQIQKELQVIQDRLQQLPSYEHASKAVRLQCVSDMYNCLGLTRLQAQMIGYASVREMSQKQHLHMNTDRLKWRAICDDVSIFLQPFLPRHTRLNLEGAGAFLDDSNRPGNVAASTPEEHLAVLKAKYEFKQCMRLHGVLQGIVDFCDAILGIHVVEDTVAKQEGWSKNVRLLHLFEKKGDESNDDQYMGTIYWDPFADAYWRTDEAEELVMTRLFSRNLQQTVAPVAVMALKIRPTWDDAPALVGWDDTRDLLFHFGNAMQMILVQASQRRNLTLPKSPSDTSEFLGHFMEMWLQNDGFVYRLVQLSQDENYLGEETLTLLRNQLKREKALEIVNTIFLSELQQVVLDDFDPRGDETFVALQGRLAQQYLPKGNLPDPTDLSPLLTIFKEYGTEQSLAIYSPLWSEVLSATVYEAFQTTDLRDKDKVDRLGKGTRNLFLRSDGQLTLQAITDLCALKPNDIVGGPLQRVYGFVAETSGDEQERNEEDKE</sequence>
<evidence type="ECO:0000259" key="8">
    <source>
        <dbReference type="Pfam" id="PF01432"/>
    </source>
</evidence>
<dbReference type="OrthoDB" id="47427at2759"/>
<name>A0A9K3KBE1_9STRA</name>
<evidence type="ECO:0000256" key="6">
    <source>
        <dbReference type="RuleBase" id="RU003435"/>
    </source>
</evidence>
<dbReference type="GO" id="GO:0046872">
    <property type="term" value="F:metal ion binding"/>
    <property type="evidence" value="ECO:0007669"/>
    <property type="project" value="UniProtKB-UniRule"/>
</dbReference>
<evidence type="ECO:0000256" key="7">
    <source>
        <dbReference type="SAM" id="MobiDB-lite"/>
    </source>
</evidence>
<dbReference type="AlphaFoldDB" id="A0A9K3KBE1"/>
<keyword evidence="3 6" id="KW-0378">Hydrolase</keyword>
<feature type="domain" description="Peptidase M3A/M3B catalytic" evidence="8">
    <location>
        <begin position="293"/>
        <end position="690"/>
    </location>
</feature>
<evidence type="ECO:0000256" key="4">
    <source>
        <dbReference type="ARBA" id="ARBA00022833"/>
    </source>
</evidence>
<keyword evidence="5 6" id="KW-0482">Metalloprotease</keyword>